<dbReference type="EMBL" id="JAEIJD010000003">
    <property type="protein sequence ID" value="MBI6629348.1"/>
    <property type="molecule type" value="Genomic_DNA"/>
</dbReference>
<dbReference type="GO" id="GO:0015833">
    <property type="term" value="P:peptide transport"/>
    <property type="evidence" value="ECO:0007669"/>
    <property type="project" value="TreeGrafter"/>
</dbReference>
<dbReference type="GO" id="GO:1904680">
    <property type="term" value="F:peptide transmembrane transporter activity"/>
    <property type="evidence" value="ECO:0007669"/>
    <property type="project" value="TreeGrafter"/>
</dbReference>
<comment type="caution">
    <text evidence="5">The sequence shown here is derived from an EMBL/GenBank/DDBJ whole genome shotgun (WGS) entry which is preliminary data.</text>
</comment>
<evidence type="ECO:0000313" key="6">
    <source>
        <dbReference type="Proteomes" id="UP000613255"/>
    </source>
</evidence>
<evidence type="ECO:0000256" key="3">
    <source>
        <dbReference type="ARBA" id="ARBA00022729"/>
    </source>
</evidence>
<evidence type="ECO:0000256" key="1">
    <source>
        <dbReference type="ARBA" id="ARBA00004418"/>
    </source>
</evidence>
<keyword evidence="3" id="KW-0732">Signal</keyword>
<dbReference type="RefSeq" id="WP_198685369.1">
    <property type="nucleotide sequence ID" value="NZ_JAEIJD010000003.1"/>
</dbReference>
<dbReference type="SUPFAM" id="SSF53850">
    <property type="entry name" value="Periplasmic binding protein-like II"/>
    <property type="match status" value="1"/>
</dbReference>
<dbReference type="PANTHER" id="PTHR30290">
    <property type="entry name" value="PERIPLASMIC BINDING COMPONENT OF ABC TRANSPORTER"/>
    <property type="match status" value="1"/>
</dbReference>
<comment type="similarity">
    <text evidence="2">Belongs to the bacterial solute-binding protein 5 family.</text>
</comment>
<dbReference type="AlphaFoldDB" id="A0A934HSD9"/>
<sequence length="276" mass="29748">MTRIDRRLLFTSGAAAALLAASGLAPERAPRSGGRLRLAVPRDDGSLEAVMRGAVFDTMTEIAPDGTLRPELATAWRGSEDARRWQFDLRQGVTFHDGRPFGADAVVASLAAQDLPVSVARIEAKDAHRILIELAQANPHLPYLLADPALVISPDGDISQQIGTGTYMRGAFTEGRHFRGTRVAQHYKSGQAGWTDTIDVTVIPDSGVRAEALRDGFVDVAALPRPDGLRGHGTFTYHPSEAHMDLAAHQGVGVPRVIGARGPLDDGRIAERWWLV</sequence>
<name>A0A934HSD9_9RHOB</name>
<evidence type="ECO:0000256" key="2">
    <source>
        <dbReference type="ARBA" id="ARBA00005695"/>
    </source>
</evidence>
<proteinExistence type="inferred from homology"/>
<dbReference type="Pfam" id="PF00496">
    <property type="entry name" value="SBP_bac_5"/>
    <property type="match status" value="1"/>
</dbReference>
<dbReference type="InterPro" id="IPR000914">
    <property type="entry name" value="SBP_5_dom"/>
</dbReference>
<evidence type="ECO:0000313" key="5">
    <source>
        <dbReference type="EMBL" id="MBI6629348.1"/>
    </source>
</evidence>
<accession>A0A934HSD9</accession>
<organism evidence="5 6">
    <name type="scientific">Pontibaca salina</name>
    <dbReference type="NCBI Taxonomy" id="2795731"/>
    <lineage>
        <taxon>Bacteria</taxon>
        <taxon>Pseudomonadati</taxon>
        <taxon>Pseudomonadota</taxon>
        <taxon>Alphaproteobacteria</taxon>
        <taxon>Rhodobacterales</taxon>
        <taxon>Roseobacteraceae</taxon>
        <taxon>Pontibaca</taxon>
    </lineage>
</organism>
<dbReference type="InterPro" id="IPR039424">
    <property type="entry name" value="SBP_5"/>
</dbReference>
<dbReference type="PANTHER" id="PTHR30290:SF38">
    <property type="entry name" value="D,D-DIPEPTIDE-BINDING PERIPLASMIC PROTEIN DDPA-RELATED"/>
    <property type="match status" value="1"/>
</dbReference>
<dbReference type="Proteomes" id="UP000613255">
    <property type="component" value="Unassembled WGS sequence"/>
</dbReference>
<gene>
    <name evidence="5" type="ORF">JAO82_05570</name>
</gene>
<dbReference type="Gene3D" id="3.40.190.10">
    <property type="entry name" value="Periplasmic binding protein-like II"/>
    <property type="match status" value="1"/>
</dbReference>
<reference evidence="5" key="1">
    <citation type="submission" date="2020-12" db="EMBL/GenBank/DDBJ databases">
        <title>Pontibaca salina gen. nov., sp. nov., isolated from marine sediment.</title>
        <authorList>
            <person name="Bo J."/>
            <person name="Wang S."/>
            <person name="Song X."/>
            <person name="Du Z."/>
        </authorList>
    </citation>
    <scope>NUCLEOTIDE SEQUENCE</scope>
    <source>
        <strain evidence="5">S1109L</strain>
    </source>
</reference>
<keyword evidence="6" id="KW-1185">Reference proteome</keyword>
<evidence type="ECO:0000259" key="4">
    <source>
        <dbReference type="Pfam" id="PF00496"/>
    </source>
</evidence>
<comment type="subcellular location">
    <subcellularLocation>
        <location evidence="1">Periplasm</location>
    </subcellularLocation>
</comment>
<dbReference type="PROSITE" id="PS51318">
    <property type="entry name" value="TAT"/>
    <property type="match status" value="1"/>
</dbReference>
<protein>
    <submittedName>
        <fullName evidence="5">Peptide ABC transporter substrate-binding protein</fullName>
    </submittedName>
</protein>
<feature type="domain" description="Solute-binding protein family 5" evidence="4">
    <location>
        <begin position="68"/>
        <end position="228"/>
    </location>
</feature>
<dbReference type="InterPro" id="IPR006311">
    <property type="entry name" value="TAT_signal"/>
</dbReference>